<dbReference type="AlphaFoldDB" id="A0A371D934"/>
<feature type="domain" description="Alcohol dehydrogenase-like C-terminal" evidence="1">
    <location>
        <begin position="138"/>
        <end position="224"/>
    </location>
</feature>
<dbReference type="InterPro" id="IPR047122">
    <property type="entry name" value="Trans-enoyl_RdTase-like"/>
</dbReference>
<proteinExistence type="predicted"/>
<protein>
    <submittedName>
        <fullName evidence="2">NAD(P)-binding protein</fullName>
    </submittedName>
</protein>
<evidence type="ECO:0000259" key="1">
    <source>
        <dbReference type="Pfam" id="PF00107"/>
    </source>
</evidence>
<evidence type="ECO:0000313" key="2">
    <source>
        <dbReference type="EMBL" id="RDX49043.1"/>
    </source>
</evidence>
<dbReference type="InterPro" id="IPR013149">
    <property type="entry name" value="ADH-like_C"/>
</dbReference>
<dbReference type="Gene3D" id="3.90.180.10">
    <property type="entry name" value="Medium-chain alcohol dehydrogenases, catalytic domain"/>
    <property type="match status" value="1"/>
</dbReference>
<dbReference type="PANTHER" id="PTHR45348:SF2">
    <property type="entry name" value="ZINC-TYPE ALCOHOL DEHYDROGENASE-LIKE PROTEIN C2E1P3.01"/>
    <property type="match status" value="1"/>
</dbReference>
<dbReference type="GO" id="GO:0016651">
    <property type="term" value="F:oxidoreductase activity, acting on NAD(P)H"/>
    <property type="evidence" value="ECO:0007669"/>
    <property type="project" value="InterPro"/>
</dbReference>
<keyword evidence="3" id="KW-1185">Reference proteome</keyword>
<accession>A0A371D934</accession>
<sequence>MLLGLPREIECKSFRVMLMRNLLKRKCPGSSRGGAMSRGAHFTGRFNSTSPFRRTLCRRSDCLAITENMLLIQHCRKLPDRLSFEEGVTIFSPMSTVAFSLYSQKPETESLRMSPPWEDGRGKYAGKSIFISGGATQVGQFALQWARLSGFGPIITTASLHNTELLKSQGATHVLDRKLPQDTIVEQVKAIAGDLVDLSYDTVVEDDTIALTAAAVKPGGQLVVSIHGKEELVTKLTKPKGIQWMIGRGLQSTEQNKGALSGLLRKLPGLIEEGVIKPTPHEVLKGGLRAVPAGLERLRNNQVSGLRLIVHPHETQ</sequence>
<name>A0A371D934_9APHY</name>
<dbReference type="STRING" id="139420.A0A371D934"/>
<dbReference type="EMBL" id="KZ857408">
    <property type="protein sequence ID" value="RDX49043.1"/>
    <property type="molecule type" value="Genomic_DNA"/>
</dbReference>
<dbReference type="InterPro" id="IPR036291">
    <property type="entry name" value="NAD(P)-bd_dom_sf"/>
</dbReference>
<reference evidence="2 3" key="1">
    <citation type="journal article" date="2018" name="Biotechnol. Biofuels">
        <title>Integrative visual omics of the white-rot fungus Polyporus brumalis exposes the biotechnological potential of its oxidative enzymes for delignifying raw plant biomass.</title>
        <authorList>
            <person name="Miyauchi S."/>
            <person name="Rancon A."/>
            <person name="Drula E."/>
            <person name="Hage H."/>
            <person name="Chaduli D."/>
            <person name="Favel A."/>
            <person name="Grisel S."/>
            <person name="Henrissat B."/>
            <person name="Herpoel-Gimbert I."/>
            <person name="Ruiz-Duenas F.J."/>
            <person name="Chevret D."/>
            <person name="Hainaut M."/>
            <person name="Lin J."/>
            <person name="Wang M."/>
            <person name="Pangilinan J."/>
            <person name="Lipzen A."/>
            <person name="Lesage-Meessen L."/>
            <person name="Navarro D."/>
            <person name="Riley R."/>
            <person name="Grigoriev I.V."/>
            <person name="Zhou S."/>
            <person name="Raouche S."/>
            <person name="Rosso M.N."/>
        </authorList>
    </citation>
    <scope>NUCLEOTIDE SEQUENCE [LARGE SCALE GENOMIC DNA]</scope>
    <source>
        <strain evidence="2 3">BRFM 1820</strain>
    </source>
</reference>
<dbReference type="OrthoDB" id="3233595at2759"/>
<evidence type="ECO:0000313" key="3">
    <source>
        <dbReference type="Proteomes" id="UP000256964"/>
    </source>
</evidence>
<organism evidence="2 3">
    <name type="scientific">Lentinus brumalis</name>
    <dbReference type="NCBI Taxonomy" id="2498619"/>
    <lineage>
        <taxon>Eukaryota</taxon>
        <taxon>Fungi</taxon>
        <taxon>Dikarya</taxon>
        <taxon>Basidiomycota</taxon>
        <taxon>Agaricomycotina</taxon>
        <taxon>Agaricomycetes</taxon>
        <taxon>Polyporales</taxon>
        <taxon>Polyporaceae</taxon>
        <taxon>Lentinus</taxon>
    </lineage>
</organism>
<dbReference type="PANTHER" id="PTHR45348">
    <property type="entry name" value="HYPOTHETICAL OXIDOREDUCTASE (EUROFUNG)"/>
    <property type="match status" value="1"/>
</dbReference>
<dbReference type="Proteomes" id="UP000256964">
    <property type="component" value="Unassembled WGS sequence"/>
</dbReference>
<gene>
    <name evidence="2" type="ORF">OH76DRAFT_622632</name>
</gene>
<dbReference type="Gene3D" id="3.40.50.720">
    <property type="entry name" value="NAD(P)-binding Rossmann-like Domain"/>
    <property type="match status" value="1"/>
</dbReference>
<dbReference type="Pfam" id="PF00107">
    <property type="entry name" value="ADH_zinc_N"/>
    <property type="match status" value="1"/>
</dbReference>
<dbReference type="SUPFAM" id="SSF51735">
    <property type="entry name" value="NAD(P)-binding Rossmann-fold domains"/>
    <property type="match status" value="1"/>
</dbReference>